<dbReference type="AlphaFoldDB" id="A0A2W0C381"/>
<name>A0A2W0C381_9BACL</name>
<dbReference type="RefSeq" id="WP_146239884.1">
    <property type="nucleotide sequence ID" value="NZ_JAXBDC010000001.1"/>
</dbReference>
<dbReference type="Gene3D" id="1.10.10.60">
    <property type="entry name" value="Homeodomain-like"/>
    <property type="match status" value="2"/>
</dbReference>
<dbReference type="EMBL" id="PRLG01000029">
    <property type="protein sequence ID" value="PYY26570.1"/>
    <property type="molecule type" value="Genomic_DNA"/>
</dbReference>
<sequence length="552" mass="63793">MSHTIEQILPMPWLCSLQHIQYVQNSALEPYNGLEYTSSKGYSIVVVTQGQEELMAQDVIFKLKKGTILFFPSDIPVLPLQTGVGSESKLHYYKLDLTAGETSRIGSTTQLEETSPAFPQSQVISESSSPIELSYTPWSSCLDILDQLLQQRATEDWLKQWDLQLRFQEWFRMLILQNDSSNASMDHRTRLQQSIRYIRDHYNQPMTVDDLAAGIRLTRSSYTRQFKEMTGKLPLDYVNSIRLERSKQLLQQTDDRLHDIAQSVGFSNEYYFSRRFKQYAGISPGVYRRHYRQDVRVFAPYLEDFVLALGVEPVLQYAHHLWGKQHYLGMDDVPEFDVAHQDAMFQENHKPDFIMLSDGYERWNLARFEQVAPTFYVNHKGEDWRSILRSTADVLGKGDRVRDVVGSYEEKAREANAQLTRSAQGKTVAFLRITASEIVLYGVQQGYVGPVMYQDLGLTPHPLVQQWALKERRVSISVDQLKLLQADHLFITFDCLDSPTIGDERKLLDSREWRQLSAVRNGCVYEVDFLTWMNYGVISHGKKIDDILRVLA</sequence>
<reference evidence="6 7" key="1">
    <citation type="submission" date="2018-01" db="EMBL/GenBank/DDBJ databases">
        <title>Genome sequence of the PGP bacterium Paenibacillus illinoisensis E3.</title>
        <authorList>
            <person name="Rolli E."/>
            <person name="Marasco R."/>
            <person name="Bessem C."/>
            <person name="Michoud G."/>
            <person name="Gaiarsa S."/>
            <person name="Borin S."/>
            <person name="Daffonchio D."/>
        </authorList>
    </citation>
    <scope>NUCLEOTIDE SEQUENCE [LARGE SCALE GENOMIC DNA]</scope>
    <source>
        <strain evidence="6 7">E3</strain>
    </source>
</reference>
<dbReference type="PRINTS" id="PR00032">
    <property type="entry name" value="HTHARAC"/>
</dbReference>
<evidence type="ECO:0000313" key="7">
    <source>
        <dbReference type="Proteomes" id="UP000247459"/>
    </source>
</evidence>
<dbReference type="InterPro" id="IPR009057">
    <property type="entry name" value="Homeodomain-like_sf"/>
</dbReference>
<evidence type="ECO:0000256" key="3">
    <source>
        <dbReference type="ARBA" id="ARBA00023163"/>
    </source>
</evidence>
<dbReference type="InterPro" id="IPR002491">
    <property type="entry name" value="ABC_transptr_periplasmic_BD"/>
</dbReference>
<dbReference type="SUPFAM" id="SSF46689">
    <property type="entry name" value="Homeodomain-like"/>
    <property type="match status" value="2"/>
</dbReference>
<dbReference type="InterPro" id="IPR003313">
    <property type="entry name" value="AraC-bd"/>
</dbReference>
<dbReference type="SUPFAM" id="SSF53807">
    <property type="entry name" value="Helical backbone' metal receptor"/>
    <property type="match status" value="1"/>
</dbReference>
<evidence type="ECO:0000256" key="1">
    <source>
        <dbReference type="ARBA" id="ARBA00023015"/>
    </source>
</evidence>
<organism evidence="6 7">
    <name type="scientific">Paenibacillus illinoisensis</name>
    <dbReference type="NCBI Taxonomy" id="59845"/>
    <lineage>
        <taxon>Bacteria</taxon>
        <taxon>Bacillati</taxon>
        <taxon>Bacillota</taxon>
        <taxon>Bacilli</taxon>
        <taxon>Bacillales</taxon>
        <taxon>Paenibacillaceae</taxon>
        <taxon>Paenibacillus</taxon>
    </lineage>
</organism>
<dbReference type="Gene3D" id="3.40.50.1980">
    <property type="entry name" value="Nitrogenase molybdenum iron protein domain"/>
    <property type="match status" value="2"/>
</dbReference>
<accession>A0A2W0C381</accession>
<dbReference type="InterPro" id="IPR018060">
    <property type="entry name" value="HTH_AraC"/>
</dbReference>
<dbReference type="PANTHER" id="PTHR43280:SF30">
    <property type="entry name" value="MMSAB OPERON REGULATORY PROTEIN"/>
    <property type="match status" value="1"/>
</dbReference>
<dbReference type="OrthoDB" id="9783876at2"/>
<dbReference type="GO" id="GO:0043565">
    <property type="term" value="F:sequence-specific DNA binding"/>
    <property type="evidence" value="ECO:0007669"/>
    <property type="project" value="InterPro"/>
</dbReference>
<dbReference type="Pfam" id="PF01497">
    <property type="entry name" value="Peripla_BP_2"/>
    <property type="match status" value="1"/>
</dbReference>
<proteinExistence type="predicted"/>
<dbReference type="SMART" id="SM00342">
    <property type="entry name" value="HTH_ARAC"/>
    <property type="match status" value="1"/>
</dbReference>
<feature type="domain" description="Fe/B12 periplasmic-binding" evidence="5">
    <location>
        <begin position="294"/>
        <end position="552"/>
    </location>
</feature>
<dbReference type="PROSITE" id="PS00041">
    <property type="entry name" value="HTH_ARAC_FAMILY_1"/>
    <property type="match status" value="1"/>
</dbReference>
<dbReference type="PROSITE" id="PS50983">
    <property type="entry name" value="FE_B12_PBP"/>
    <property type="match status" value="1"/>
</dbReference>
<dbReference type="Pfam" id="PF02311">
    <property type="entry name" value="AraC_binding"/>
    <property type="match status" value="1"/>
</dbReference>
<comment type="caution">
    <text evidence="6">The sequence shown here is derived from an EMBL/GenBank/DDBJ whole genome shotgun (WGS) entry which is preliminary data.</text>
</comment>
<dbReference type="Pfam" id="PF12833">
    <property type="entry name" value="HTH_18"/>
    <property type="match status" value="1"/>
</dbReference>
<dbReference type="GO" id="GO:0003700">
    <property type="term" value="F:DNA-binding transcription factor activity"/>
    <property type="evidence" value="ECO:0007669"/>
    <property type="project" value="InterPro"/>
</dbReference>
<evidence type="ECO:0000256" key="2">
    <source>
        <dbReference type="ARBA" id="ARBA00023125"/>
    </source>
</evidence>
<dbReference type="PROSITE" id="PS01124">
    <property type="entry name" value="HTH_ARAC_FAMILY_2"/>
    <property type="match status" value="1"/>
</dbReference>
<dbReference type="Proteomes" id="UP000247459">
    <property type="component" value="Unassembled WGS sequence"/>
</dbReference>
<keyword evidence="1" id="KW-0805">Transcription regulation</keyword>
<protein>
    <submittedName>
        <fullName evidence="6">HTH-type transcriptional regulator</fullName>
    </submittedName>
</protein>
<evidence type="ECO:0000259" key="4">
    <source>
        <dbReference type="PROSITE" id="PS01124"/>
    </source>
</evidence>
<evidence type="ECO:0000313" key="6">
    <source>
        <dbReference type="EMBL" id="PYY26570.1"/>
    </source>
</evidence>
<evidence type="ECO:0000259" key="5">
    <source>
        <dbReference type="PROSITE" id="PS50983"/>
    </source>
</evidence>
<dbReference type="PANTHER" id="PTHR43280">
    <property type="entry name" value="ARAC-FAMILY TRANSCRIPTIONAL REGULATOR"/>
    <property type="match status" value="1"/>
</dbReference>
<keyword evidence="3" id="KW-0804">Transcription</keyword>
<keyword evidence="2" id="KW-0238">DNA-binding</keyword>
<dbReference type="InterPro" id="IPR020449">
    <property type="entry name" value="Tscrpt_reg_AraC-type_HTH"/>
</dbReference>
<gene>
    <name evidence="6" type="ORF">PIL02S_05980</name>
</gene>
<feature type="domain" description="HTH araC/xylS-type" evidence="4">
    <location>
        <begin position="192"/>
        <end position="290"/>
    </location>
</feature>
<dbReference type="InterPro" id="IPR018062">
    <property type="entry name" value="HTH_AraC-typ_CS"/>
</dbReference>